<sequence length="577" mass="64512">MSSSGTSTRKRKSRLPFTHKKHHKPKQVEPGDYPVPTEEDWKKMTVFARLQVYDEDDNVYVFKVGDCVTILPPNLPRSEGNLSPPLLDMWMARIEGIRQRGDDGEEVWLKARWFYTPEDVNKIVPNFDITLCGLYERILSSHMDFVHSSTLNEIIDIKHLVMSGNALLKQPRISTGDVYYRYNLDLSKRQVKPKLFESCGICRKSHAPLDSQYAVGESNDPNLTEMRICPRASCLKGFHTSCLLDKGYGKPLQAENDVELDGHILATHRALSVLGAHSRNAEGDDRDDYKYILRLLNALSRPEHHEIKQESNEKDDGTHETAEFDSTVQTPSTSTSAELPPSPPIPRFPFRQLPRTLLALAAQPLSRGSTPTESKSTMVNRLGQALWGFNEEEAPGNSQASSSMSARNARGSKSNIAGNVGVVFRARREVCDILEHAVVKAEQFDVDLGTATVPMKRKHDSTDDETKPGADEMEETWISRVLQETPGSGQRREGADENESAIEADLRLIVPYILHVPPSGLFSILGHEDQLVDMKGLVDGDRRNSWRQLFNSSGCNIDSGMSSENTWLNCPSCSGLI</sequence>
<dbReference type="PROSITE" id="PS51038">
    <property type="entry name" value="BAH"/>
    <property type="match status" value="1"/>
</dbReference>
<comment type="caution">
    <text evidence="3">The sequence shown here is derived from an EMBL/GenBank/DDBJ whole genome shotgun (WGS) entry which is preliminary data.</text>
</comment>
<dbReference type="CDD" id="cd04370">
    <property type="entry name" value="BAH"/>
    <property type="match status" value="1"/>
</dbReference>
<feature type="compositionally biased region" description="Basic and acidic residues" evidence="1">
    <location>
        <begin position="303"/>
        <end position="322"/>
    </location>
</feature>
<feature type="compositionally biased region" description="Basic residues" evidence="1">
    <location>
        <begin position="8"/>
        <end position="25"/>
    </location>
</feature>
<dbReference type="InterPro" id="IPR043151">
    <property type="entry name" value="BAH_sf"/>
</dbReference>
<feature type="region of interest" description="Disordered" evidence="1">
    <location>
        <begin position="303"/>
        <end position="345"/>
    </location>
</feature>
<evidence type="ECO:0000313" key="4">
    <source>
        <dbReference type="Proteomes" id="UP001383192"/>
    </source>
</evidence>
<dbReference type="EMBL" id="JAYKXP010000001">
    <property type="protein sequence ID" value="KAK7062830.1"/>
    <property type="molecule type" value="Genomic_DNA"/>
</dbReference>
<feature type="region of interest" description="Disordered" evidence="1">
    <location>
        <begin position="392"/>
        <end position="412"/>
    </location>
</feature>
<protein>
    <recommendedName>
        <fullName evidence="2">BAH domain-containing protein</fullName>
    </recommendedName>
</protein>
<gene>
    <name evidence="3" type="ORF">VNI00_000325</name>
</gene>
<dbReference type="Proteomes" id="UP001383192">
    <property type="component" value="Unassembled WGS sequence"/>
</dbReference>
<accession>A0AAW0EEX1</accession>
<keyword evidence="4" id="KW-1185">Reference proteome</keyword>
<dbReference type="InterPro" id="IPR001025">
    <property type="entry name" value="BAH_dom"/>
</dbReference>
<dbReference type="AlphaFoldDB" id="A0AAW0EEX1"/>
<evidence type="ECO:0000259" key="2">
    <source>
        <dbReference type="PROSITE" id="PS51038"/>
    </source>
</evidence>
<feature type="compositionally biased region" description="Polar residues" evidence="1">
    <location>
        <begin position="396"/>
        <end position="412"/>
    </location>
</feature>
<name>A0AAW0EEX1_9AGAR</name>
<dbReference type="Gene3D" id="2.30.30.490">
    <property type="match status" value="1"/>
</dbReference>
<evidence type="ECO:0000313" key="3">
    <source>
        <dbReference type="EMBL" id="KAK7062830.1"/>
    </source>
</evidence>
<feature type="domain" description="BAH" evidence="2">
    <location>
        <begin position="60"/>
        <end position="195"/>
    </location>
</feature>
<evidence type="ECO:0000256" key="1">
    <source>
        <dbReference type="SAM" id="MobiDB-lite"/>
    </source>
</evidence>
<organism evidence="3 4">
    <name type="scientific">Paramarasmius palmivorus</name>
    <dbReference type="NCBI Taxonomy" id="297713"/>
    <lineage>
        <taxon>Eukaryota</taxon>
        <taxon>Fungi</taxon>
        <taxon>Dikarya</taxon>
        <taxon>Basidiomycota</taxon>
        <taxon>Agaricomycotina</taxon>
        <taxon>Agaricomycetes</taxon>
        <taxon>Agaricomycetidae</taxon>
        <taxon>Agaricales</taxon>
        <taxon>Marasmiineae</taxon>
        <taxon>Marasmiaceae</taxon>
        <taxon>Paramarasmius</taxon>
    </lineage>
</organism>
<feature type="region of interest" description="Disordered" evidence="1">
    <location>
        <begin position="1"/>
        <end position="35"/>
    </location>
</feature>
<reference evidence="3 4" key="1">
    <citation type="submission" date="2024-01" db="EMBL/GenBank/DDBJ databases">
        <title>A draft genome for a cacao thread blight-causing isolate of Paramarasmius palmivorus.</title>
        <authorList>
            <person name="Baruah I.K."/>
            <person name="Bukari Y."/>
            <person name="Amoako-Attah I."/>
            <person name="Meinhardt L.W."/>
            <person name="Bailey B.A."/>
            <person name="Cohen S.P."/>
        </authorList>
    </citation>
    <scope>NUCLEOTIDE SEQUENCE [LARGE SCALE GENOMIC DNA]</scope>
    <source>
        <strain evidence="3 4">GH-12</strain>
    </source>
</reference>
<proteinExistence type="predicted"/>
<feature type="compositionally biased region" description="Polar residues" evidence="1">
    <location>
        <begin position="324"/>
        <end position="337"/>
    </location>
</feature>
<dbReference type="GO" id="GO:0003682">
    <property type="term" value="F:chromatin binding"/>
    <property type="evidence" value="ECO:0007669"/>
    <property type="project" value="InterPro"/>
</dbReference>